<name>A0AAD2CIA8_9STRA</name>
<keyword evidence="9 10" id="KW-0472">Membrane</keyword>
<keyword evidence="4" id="KW-0150">Chloroplast</keyword>
<evidence type="ECO:0000256" key="3">
    <source>
        <dbReference type="ARBA" id="ARBA00010793"/>
    </source>
</evidence>
<dbReference type="Proteomes" id="UP001295423">
    <property type="component" value="Unassembled WGS sequence"/>
</dbReference>
<evidence type="ECO:0000256" key="1">
    <source>
        <dbReference type="ARBA" id="ARBA00004141"/>
    </source>
</evidence>
<evidence type="ECO:0000256" key="5">
    <source>
        <dbReference type="ARBA" id="ARBA00022640"/>
    </source>
</evidence>
<dbReference type="AlphaFoldDB" id="A0AAD2CIA8"/>
<accession>A0AAD2CIA8</accession>
<dbReference type="PANTHER" id="PTHR31620:SF8">
    <property type="entry name" value="PROTEIN RETICULATA-RELATED 4, CHLOROPLASTIC-LIKE"/>
    <property type="match status" value="1"/>
</dbReference>
<evidence type="ECO:0000256" key="8">
    <source>
        <dbReference type="ARBA" id="ARBA00022989"/>
    </source>
</evidence>
<evidence type="ECO:0000313" key="13">
    <source>
        <dbReference type="Proteomes" id="UP001295423"/>
    </source>
</evidence>
<evidence type="ECO:0000256" key="10">
    <source>
        <dbReference type="SAM" id="Phobius"/>
    </source>
</evidence>
<evidence type="ECO:0000256" key="4">
    <source>
        <dbReference type="ARBA" id="ARBA00022528"/>
    </source>
</evidence>
<feature type="transmembrane region" description="Helical" evidence="10">
    <location>
        <begin position="243"/>
        <end position="271"/>
    </location>
</feature>
<evidence type="ECO:0000313" key="12">
    <source>
        <dbReference type="EMBL" id="CAJ1934851.1"/>
    </source>
</evidence>
<comment type="subcellular location">
    <subcellularLocation>
        <location evidence="1">Membrane</location>
        <topology evidence="1">Multi-pass membrane protein</topology>
    </subcellularLocation>
    <subcellularLocation>
        <location evidence="2">Plastid</location>
        <location evidence="2">Chloroplast</location>
    </subcellularLocation>
</comment>
<comment type="caution">
    <text evidence="12">The sequence shown here is derived from an EMBL/GenBank/DDBJ whole genome shotgun (WGS) entry which is preliminary data.</text>
</comment>
<dbReference type="InterPro" id="IPR021825">
    <property type="entry name" value="RETICULATA-related"/>
</dbReference>
<evidence type="ECO:0000256" key="7">
    <source>
        <dbReference type="ARBA" id="ARBA00022946"/>
    </source>
</evidence>
<keyword evidence="5" id="KW-0934">Plastid</keyword>
<evidence type="ECO:0000256" key="6">
    <source>
        <dbReference type="ARBA" id="ARBA00022692"/>
    </source>
</evidence>
<evidence type="ECO:0000256" key="11">
    <source>
        <dbReference type="SAM" id="SignalP"/>
    </source>
</evidence>
<feature type="signal peptide" evidence="11">
    <location>
        <begin position="1"/>
        <end position="26"/>
    </location>
</feature>
<dbReference type="GO" id="GO:0016020">
    <property type="term" value="C:membrane"/>
    <property type="evidence" value="ECO:0007669"/>
    <property type="project" value="UniProtKB-SubCell"/>
</dbReference>
<organism evidence="12 13">
    <name type="scientific">Cylindrotheca closterium</name>
    <dbReference type="NCBI Taxonomy" id="2856"/>
    <lineage>
        <taxon>Eukaryota</taxon>
        <taxon>Sar</taxon>
        <taxon>Stramenopiles</taxon>
        <taxon>Ochrophyta</taxon>
        <taxon>Bacillariophyta</taxon>
        <taxon>Bacillariophyceae</taxon>
        <taxon>Bacillariophycidae</taxon>
        <taxon>Bacillariales</taxon>
        <taxon>Bacillariaceae</taxon>
        <taxon>Cylindrotheca</taxon>
    </lineage>
</organism>
<evidence type="ECO:0000256" key="9">
    <source>
        <dbReference type="ARBA" id="ARBA00023136"/>
    </source>
</evidence>
<dbReference type="Pfam" id="PF11891">
    <property type="entry name" value="RETICULATA-like"/>
    <property type="match status" value="1"/>
</dbReference>
<comment type="similarity">
    <text evidence="3">Belongs to the RETICULATA family.</text>
</comment>
<protein>
    <recommendedName>
        <fullName evidence="14">ADP,ATP carrier protein</fullName>
    </recommendedName>
</protein>
<dbReference type="PANTHER" id="PTHR31620">
    <property type="entry name" value="PROTEIN RETICULATA-RELATED 2, CHLOROPLASTIC-RELATED"/>
    <property type="match status" value="1"/>
</dbReference>
<dbReference type="EMBL" id="CAKOGP040000402">
    <property type="protein sequence ID" value="CAJ1934851.1"/>
    <property type="molecule type" value="Genomic_DNA"/>
</dbReference>
<dbReference type="GO" id="GO:0009507">
    <property type="term" value="C:chloroplast"/>
    <property type="evidence" value="ECO:0007669"/>
    <property type="project" value="UniProtKB-SubCell"/>
</dbReference>
<keyword evidence="7" id="KW-0809">Transit peptide</keyword>
<proteinExistence type="inferred from homology"/>
<reference evidence="12" key="1">
    <citation type="submission" date="2023-08" db="EMBL/GenBank/DDBJ databases">
        <authorList>
            <person name="Audoor S."/>
            <person name="Bilcke G."/>
        </authorList>
    </citation>
    <scope>NUCLEOTIDE SEQUENCE</scope>
</reference>
<keyword evidence="11" id="KW-0732">Signal</keyword>
<sequence>MMNRIRRSRKYLFGLIFSILLCSSSALQSPVARITNQVKTGYSRRVAADPSFPAKSVTEVILAAGTQLAAEWNRRGASRLLPEIDFVLPGVLTAVFGKYYSMWRVAKTIDDQSSKPVSSEATEAKDQMLFNLAVPTNAFQVYMLDGVTKPTPIQRAGSMIAPMLPLFRAGFIASMVGYGIAAVFIALRSVLLPSYVPATQSINILHASVYTGCFMAIVSNVRYQVLQGVVEPLIEYSFHKLPAVRSLLILLVRWLNGLLGSVLAISGMRFFGLQKLK</sequence>
<gene>
    <name evidence="12" type="ORF">CYCCA115_LOCUS4187</name>
</gene>
<keyword evidence="6 10" id="KW-0812">Transmembrane</keyword>
<feature type="transmembrane region" description="Helical" evidence="10">
    <location>
        <begin position="169"/>
        <end position="191"/>
    </location>
</feature>
<feature type="chain" id="PRO_5042136672" description="ADP,ATP carrier protein" evidence="11">
    <location>
        <begin position="27"/>
        <end position="277"/>
    </location>
</feature>
<keyword evidence="8 10" id="KW-1133">Transmembrane helix</keyword>
<keyword evidence="13" id="KW-1185">Reference proteome</keyword>
<feature type="transmembrane region" description="Helical" evidence="10">
    <location>
        <begin position="203"/>
        <end position="223"/>
    </location>
</feature>
<evidence type="ECO:0008006" key="14">
    <source>
        <dbReference type="Google" id="ProtNLM"/>
    </source>
</evidence>
<evidence type="ECO:0000256" key="2">
    <source>
        <dbReference type="ARBA" id="ARBA00004229"/>
    </source>
</evidence>